<evidence type="ECO:0000313" key="3">
    <source>
        <dbReference type="EMBL" id="JAC28283.1"/>
    </source>
</evidence>
<name>A0A023G5Z3_AMBTT</name>
<feature type="signal peptide" evidence="2">
    <location>
        <begin position="1"/>
        <end position="18"/>
    </location>
</feature>
<keyword evidence="2" id="KW-0732">Signal</keyword>
<evidence type="ECO:0000256" key="1">
    <source>
        <dbReference type="SAM" id="MobiDB-lite"/>
    </source>
</evidence>
<reference evidence="3" key="1">
    <citation type="submission" date="2014-03" db="EMBL/GenBank/DDBJ databases">
        <title>The sialotranscriptome of Amblyomma triste, Amblyomma parvum and Amblyomma cajennense ticks, uncovered by 454-based RNA-seq.</title>
        <authorList>
            <person name="Garcia G.R."/>
            <person name="Gardinassi L.G."/>
            <person name="Ribeiro J.M."/>
            <person name="Anatriello E."/>
            <person name="Ferreira B.R."/>
            <person name="Moreira H.N."/>
            <person name="Mafra C."/>
            <person name="Olegario M.M."/>
            <person name="Szabo P.J."/>
            <person name="Miranda-Santos I.K."/>
            <person name="Maruyama S.R."/>
        </authorList>
    </citation>
    <scope>NUCLEOTIDE SEQUENCE</scope>
    <source>
        <strain evidence="3">Mato Grasso do Sul</strain>
        <tissue evidence="3">Salivary glands</tissue>
    </source>
</reference>
<protein>
    <submittedName>
        <fullName evidence="3">Putative lpxtg-motif cell wall anchor domain-containing protein</fullName>
    </submittedName>
</protein>
<feature type="compositionally biased region" description="Low complexity" evidence="1">
    <location>
        <begin position="246"/>
        <end position="258"/>
    </location>
</feature>
<feature type="compositionally biased region" description="Low complexity" evidence="1">
    <location>
        <begin position="196"/>
        <end position="239"/>
    </location>
</feature>
<feature type="region of interest" description="Disordered" evidence="1">
    <location>
        <begin position="195"/>
        <end position="276"/>
    </location>
</feature>
<dbReference type="AlphaFoldDB" id="A0A023G5Z3"/>
<organism evidence="3">
    <name type="scientific">Amblyomma triste</name>
    <name type="common">Neotropical tick</name>
    <dbReference type="NCBI Taxonomy" id="251400"/>
    <lineage>
        <taxon>Eukaryota</taxon>
        <taxon>Metazoa</taxon>
        <taxon>Ecdysozoa</taxon>
        <taxon>Arthropoda</taxon>
        <taxon>Chelicerata</taxon>
        <taxon>Arachnida</taxon>
        <taxon>Acari</taxon>
        <taxon>Parasitiformes</taxon>
        <taxon>Ixodida</taxon>
        <taxon>Ixodoidea</taxon>
        <taxon>Ixodidae</taxon>
        <taxon>Amblyomminae</taxon>
        <taxon>Amblyomma</taxon>
    </lineage>
</organism>
<dbReference type="EMBL" id="GBBM01007135">
    <property type="protein sequence ID" value="JAC28283.1"/>
    <property type="molecule type" value="mRNA"/>
</dbReference>
<feature type="chain" id="PRO_5001517068" evidence="2">
    <location>
        <begin position="19"/>
        <end position="276"/>
    </location>
</feature>
<evidence type="ECO:0000256" key="2">
    <source>
        <dbReference type="SAM" id="SignalP"/>
    </source>
</evidence>
<sequence length="276" mass="30868">MASNLVAALYVVFGGALAAEGSFNSVRCSADLAYHCYHNLSKQFVVDRLLPEYPDGKEIFESFCARDKDMPLKPKCKYFYSGCLENEKQKFHIHELGYDFLRRLSIDMETCLAPTFLHICLDADAIKNCFVERPHEAQSLYNFRKKSYGMIEDVSYCVKKALEKCESEGHAQNLNTVHLALDAATQLNWFDETVEVEPTTPSTTKATTTTTLPSEASTEVTTETTTVSKTTEEVTTTTKPTKEPTSESSTESSATQTHTTEHSKEYSEGPYSGRQP</sequence>
<accession>A0A023G5Z3</accession>
<proteinExistence type="evidence at transcript level"/>